<dbReference type="EMBL" id="JAHLQT010009341">
    <property type="protein sequence ID" value="KAG7173602.1"/>
    <property type="molecule type" value="Genomic_DNA"/>
</dbReference>
<gene>
    <name evidence="1" type="ORF">Hamer_G025701</name>
</gene>
<evidence type="ECO:0000313" key="2">
    <source>
        <dbReference type="Proteomes" id="UP000747542"/>
    </source>
</evidence>
<proteinExistence type="predicted"/>
<dbReference type="AlphaFoldDB" id="A0A8J5N5B1"/>
<keyword evidence="2" id="KW-1185">Reference proteome</keyword>
<sequence length="93" mass="10164">MAVRHISFQTPQHLTPNSLAVLRYFYPSVWSVGQGANVELWPEGSPSAHSLPSGGVILNISPDARVFVMASGTWDDAPKIFILISLLGETHDY</sequence>
<reference evidence="1" key="1">
    <citation type="journal article" date="2021" name="Sci. Adv.">
        <title>The American lobster genome reveals insights on longevity, neural, and immune adaptations.</title>
        <authorList>
            <person name="Polinski J.M."/>
            <person name="Zimin A.V."/>
            <person name="Clark K.F."/>
            <person name="Kohn A.B."/>
            <person name="Sadowski N."/>
            <person name="Timp W."/>
            <person name="Ptitsyn A."/>
            <person name="Khanna P."/>
            <person name="Romanova D.Y."/>
            <person name="Williams P."/>
            <person name="Greenwood S.J."/>
            <person name="Moroz L.L."/>
            <person name="Walt D.R."/>
            <person name="Bodnar A.G."/>
        </authorList>
    </citation>
    <scope>NUCLEOTIDE SEQUENCE</scope>
    <source>
        <strain evidence="1">GMGI-L3</strain>
    </source>
</reference>
<evidence type="ECO:0000313" key="1">
    <source>
        <dbReference type="EMBL" id="KAG7173602.1"/>
    </source>
</evidence>
<protein>
    <submittedName>
        <fullName evidence="1">Uncharacterized protein</fullName>
    </submittedName>
</protein>
<dbReference type="Proteomes" id="UP000747542">
    <property type="component" value="Unassembled WGS sequence"/>
</dbReference>
<name>A0A8J5N5B1_HOMAM</name>
<organism evidence="1 2">
    <name type="scientific">Homarus americanus</name>
    <name type="common">American lobster</name>
    <dbReference type="NCBI Taxonomy" id="6706"/>
    <lineage>
        <taxon>Eukaryota</taxon>
        <taxon>Metazoa</taxon>
        <taxon>Ecdysozoa</taxon>
        <taxon>Arthropoda</taxon>
        <taxon>Crustacea</taxon>
        <taxon>Multicrustacea</taxon>
        <taxon>Malacostraca</taxon>
        <taxon>Eumalacostraca</taxon>
        <taxon>Eucarida</taxon>
        <taxon>Decapoda</taxon>
        <taxon>Pleocyemata</taxon>
        <taxon>Astacidea</taxon>
        <taxon>Nephropoidea</taxon>
        <taxon>Nephropidae</taxon>
        <taxon>Homarus</taxon>
    </lineage>
</organism>
<comment type="caution">
    <text evidence="1">The sequence shown here is derived from an EMBL/GenBank/DDBJ whole genome shotgun (WGS) entry which is preliminary data.</text>
</comment>
<accession>A0A8J5N5B1</accession>